<dbReference type="GO" id="GO:0022857">
    <property type="term" value="F:transmembrane transporter activity"/>
    <property type="evidence" value="ECO:0007669"/>
    <property type="project" value="TreeGrafter"/>
</dbReference>
<feature type="transmembrane region" description="Helical" evidence="7">
    <location>
        <begin position="278"/>
        <end position="303"/>
    </location>
</feature>
<feature type="transmembrane region" description="Helical" evidence="7">
    <location>
        <begin position="21"/>
        <end position="43"/>
    </location>
</feature>
<proteinExistence type="inferred from homology"/>
<dbReference type="AlphaFoldDB" id="A0A6P1M0P8"/>
<dbReference type="PANTHER" id="PTHR30572:SF4">
    <property type="entry name" value="ABC TRANSPORTER PERMEASE YTRF"/>
    <property type="match status" value="1"/>
</dbReference>
<keyword evidence="11" id="KW-1185">Reference proteome</keyword>
<evidence type="ECO:0000256" key="5">
    <source>
        <dbReference type="ARBA" id="ARBA00023136"/>
    </source>
</evidence>
<dbReference type="PANTHER" id="PTHR30572">
    <property type="entry name" value="MEMBRANE COMPONENT OF TRANSPORTER-RELATED"/>
    <property type="match status" value="1"/>
</dbReference>
<dbReference type="RefSeq" id="WP_160626164.1">
    <property type="nucleotide sequence ID" value="NZ_CP047593.1"/>
</dbReference>
<name>A0A6P1M0P8_9BACT</name>
<organism evidence="10 11">
    <name type="scientific">Tichowtungia aerotolerans</name>
    <dbReference type="NCBI Taxonomy" id="2697043"/>
    <lineage>
        <taxon>Bacteria</taxon>
        <taxon>Pseudomonadati</taxon>
        <taxon>Kiritimatiellota</taxon>
        <taxon>Tichowtungiia</taxon>
        <taxon>Tichowtungiales</taxon>
        <taxon>Tichowtungiaceae</taxon>
        <taxon>Tichowtungia</taxon>
    </lineage>
</organism>
<dbReference type="InterPro" id="IPR025857">
    <property type="entry name" value="MacB_PCD"/>
</dbReference>
<evidence type="ECO:0000256" key="4">
    <source>
        <dbReference type="ARBA" id="ARBA00022989"/>
    </source>
</evidence>
<evidence type="ECO:0000313" key="11">
    <source>
        <dbReference type="Proteomes" id="UP000464954"/>
    </source>
</evidence>
<feature type="transmembrane region" description="Helical" evidence="7">
    <location>
        <begin position="330"/>
        <end position="352"/>
    </location>
</feature>
<keyword evidence="2" id="KW-1003">Cell membrane</keyword>
<dbReference type="Proteomes" id="UP000464954">
    <property type="component" value="Chromosome"/>
</dbReference>
<dbReference type="EMBL" id="CP047593">
    <property type="protein sequence ID" value="QHI68130.1"/>
    <property type="molecule type" value="Genomic_DNA"/>
</dbReference>
<evidence type="ECO:0000256" key="6">
    <source>
        <dbReference type="ARBA" id="ARBA00038076"/>
    </source>
</evidence>
<accession>A0A6P1M0P8</accession>
<dbReference type="InterPro" id="IPR003838">
    <property type="entry name" value="ABC3_permease_C"/>
</dbReference>
<sequence>MRLRFIKYLGVSRKTLLEHKMRSFLTILGIIFGVAAVIAMTAIGEGAKEEALKSIQQMGIQNVFVNDIAHIRTSAHSKGRYVTDGILPSDIAFAKKLLPGVDQTASVKQKEFFIQTGTFQSTMPIKGVSLSYLDVMELSASDGRLFVRTDYDLNKKVCLLGPEAAARLFSRSRAVGSQVRFNGESFAVVGVLADRPGVASDILVPGHAPFLYEKTISFESPITTAIFHFRDTGAIQVSSQLLGDLFKRRHSELDDFELVVPEALLRQQERTQNIFNSIMLLITAISLLVGGIGIMNIMLASVMERTKEIGIRRGMGATQSDIQHQFLAEAVVLTSAGGVIGILVGVILTKIIAASTGWQTHIPISAIVIAFSFSVLIGVLFGYYPARNASELNPIDALRYE</sequence>
<keyword evidence="3 7" id="KW-0812">Transmembrane</keyword>
<dbReference type="InterPro" id="IPR050250">
    <property type="entry name" value="Macrolide_Exporter_MacB"/>
</dbReference>
<protein>
    <submittedName>
        <fullName evidence="10">FtsX-like permease family protein</fullName>
    </submittedName>
</protein>
<evidence type="ECO:0000259" key="9">
    <source>
        <dbReference type="Pfam" id="PF12704"/>
    </source>
</evidence>
<comment type="subcellular location">
    <subcellularLocation>
        <location evidence="1">Cell membrane</location>
        <topology evidence="1">Multi-pass membrane protein</topology>
    </subcellularLocation>
</comment>
<feature type="transmembrane region" description="Helical" evidence="7">
    <location>
        <begin position="364"/>
        <end position="384"/>
    </location>
</feature>
<keyword evidence="4 7" id="KW-1133">Transmembrane helix</keyword>
<dbReference type="Pfam" id="PF12704">
    <property type="entry name" value="MacB_PCD"/>
    <property type="match status" value="1"/>
</dbReference>
<evidence type="ECO:0000259" key="8">
    <source>
        <dbReference type="Pfam" id="PF02687"/>
    </source>
</evidence>
<dbReference type="KEGG" id="taer:GT409_01230"/>
<gene>
    <name evidence="10" type="ORF">GT409_01230</name>
</gene>
<evidence type="ECO:0000256" key="1">
    <source>
        <dbReference type="ARBA" id="ARBA00004651"/>
    </source>
</evidence>
<comment type="similarity">
    <text evidence="6">Belongs to the ABC-4 integral membrane protein family.</text>
</comment>
<dbReference type="GO" id="GO:0005886">
    <property type="term" value="C:plasma membrane"/>
    <property type="evidence" value="ECO:0007669"/>
    <property type="project" value="UniProtKB-SubCell"/>
</dbReference>
<evidence type="ECO:0000313" key="10">
    <source>
        <dbReference type="EMBL" id="QHI68130.1"/>
    </source>
</evidence>
<evidence type="ECO:0000256" key="2">
    <source>
        <dbReference type="ARBA" id="ARBA00022475"/>
    </source>
</evidence>
<keyword evidence="5 7" id="KW-0472">Membrane</keyword>
<evidence type="ECO:0000256" key="7">
    <source>
        <dbReference type="SAM" id="Phobius"/>
    </source>
</evidence>
<reference evidence="10 11" key="1">
    <citation type="submission" date="2020-01" db="EMBL/GenBank/DDBJ databases">
        <title>Ponticoccus aerotolerans gen. nov., sp. nov., an anaerobic bacterium and proposal of Ponticoccusceae fam. nov., Ponticoccusles ord. nov. and Ponticoccuse classis nov. in the phylum Kiritimatiellaeota.</title>
        <authorList>
            <person name="Zhou L.Y."/>
            <person name="Du Z.J."/>
        </authorList>
    </citation>
    <scope>NUCLEOTIDE SEQUENCE [LARGE SCALE GENOMIC DNA]</scope>
    <source>
        <strain evidence="10 11">S-5007</strain>
    </source>
</reference>
<feature type="domain" description="ABC3 transporter permease C-terminal" evidence="8">
    <location>
        <begin position="281"/>
        <end position="394"/>
    </location>
</feature>
<evidence type="ECO:0000256" key="3">
    <source>
        <dbReference type="ARBA" id="ARBA00022692"/>
    </source>
</evidence>
<dbReference type="Pfam" id="PF02687">
    <property type="entry name" value="FtsX"/>
    <property type="match status" value="1"/>
</dbReference>
<feature type="domain" description="MacB-like periplasmic core" evidence="9">
    <location>
        <begin position="23"/>
        <end position="212"/>
    </location>
</feature>